<accession>A0AA37JB81</accession>
<organism evidence="1 2">
    <name type="scientific">Hungatella hathewayi</name>
    <dbReference type="NCBI Taxonomy" id="154046"/>
    <lineage>
        <taxon>Bacteria</taxon>
        <taxon>Bacillati</taxon>
        <taxon>Bacillota</taxon>
        <taxon>Clostridia</taxon>
        <taxon>Lachnospirales</taxon>
        <taxon>Lachnospiraceae</taxon>
        <taxon>Hungatella</taxon>
    </lineage>
</organism>
<dbReference type="Proteomes" id="UP001055091">
    <property type="component" value="Unassembled WGS sequence"/>
</dbReference>
<evidence type="ECO:0000313" key="2">
    <source>
        <dbReference type="Proteomes" id="UP001055091"/>
    </source>
</evidence>
<gene>
    <name evidence="1" type="ORF">CE91St55_02440</name>
</gene>
<name>A0AA37JB81_9FIRM</name>
<dbReference type="EMBL" id="BQNJ01000001">
    <property type="protein sequence ID" value="GKG98262.1"/>
    <property type="molecule type" value="Genomic_DNA"/>
</dbReference>
<comment type="caution">
    <text evidence="1">The sequence shown here is derived from an EMBL/GenBank/DDBJ whole genome shotgun (WGS) entry which is preliminary data.</text>
</comment>
<proteinExistence type="predicted"/>
<protein>
    <submittedName>
        <fullName evidence="1">Uncharacterized protein</fullName>
    </submittedName>
</protein>
<dbReference type="AlphaFoldDB" id="A0AA37JB81"/>
<reference evidence="1" key="1">
    <citation type="submission" date="2022-01" db="EMBL/GenBank/DDBJ databases">
        <title>Novel bile acid biosynthetic pathways are enriched in the microbiome of centenarians.</title>
        <authorList>
            <person name="Sato Y."/>
            <person name="Atarashi K."/>
            <person name="Plichta R.D."/>
            <person name="Arai Y."/>
            <person name="Sasajima S."/>
            <person name="Kearney M.S."/>
            <person name="Suda W."/>
            <person name="Takeshita K."/>
            <person name="Sasaki T."/>
            <person name="Okamoto S."/>
            <person name="Skelly N.A."/>
            <person name="Okamura Y."/>
            <person name="Vlamakis H."/>
            <person name="Li Y."/>
            <person name="Tanoue T."/>
            <person name="Takei H."/>
            <person name="Nittono H."/>
            <person name="Narushima S."/>
            <person name="Irie J."/>
            <person name="Itoh H."/>
            <person name="Moriya K."/>
            <person name="Sugiura Y."/>
            <person name="Suematsu M."/>
            <person name="Moritoki N."/>
            <person name="Shibata S."/>
            <person name="Littman R.D."/>
            <person name="Fischbach A.M."/>
            <person name="Uwamino Y."/>
            <person name="Inoue T."/>
            <person name="Honda A."/>
            <person name="Hattori M."/>
            <person name="Murai T."/>
            <person name="Xavier J.R."/>
            <person name="Hirose N."/>
            <person name="Honda K."/>
        </authorList>
    </citation>
    <scope>NUCLEOTIDE SEQUENCE</scope>
    <source>
        <strain evidence="1">CE91-St55</strain>
    </source>
</reference>
<sequence>MRAVRSAAELCTADVTVHTLSGALQPADCSKFLKNHLNIDKY</sequence>
<evidence type="ECO:0000313" key="1">
    <source>
        <dbReference type="EMBL" id="GKG98262.1"/>
    </source>
</evidence>